<comment type="subunit">
    <text evidence="9">Heteromultimer composed of HisG and HisZ subunits.</text>
</comment>
<dbReference type="EMBL" id="REFO01000011">
    <property type="protein sequence ID" value="RMA97001.1"/>
    <property type="molecule type" value="Genomic_DNA"/>
</dbReference>
<dbReference type="GO" id="GO:0016757">
    <property type="term" value="F:glycosyltransferase activity"/>
    <property type="evidence" value="ECO:0007669"/>
    <property type="project" value="UniProtKB-KW"/>
</dbReference>
<evidence type="ECO:0000256" key="10">
    <source>
        <dbReference type="PIRSR" id="PIRSR001549-1"/>
    </source>
</evidence>
<dbReference type="PANTHER" id="PTHR43707:SF6">
    <property type="entry name" value="ATP PHOSPHORIBOSYLTRANSFERASE REGULATORY SUBUNIT"/>
    <property type="match status" value="1"/>
</dbReference>
<feature type="binding site" evidence="10">
    <location>
        <position position="122"/>
    </location>
    <ligand>
        <name>L-histidine</name>
        <dbReference type="ChEBI" id="CHEBI:57595"/>
    </ligand>
</feature>
<comment type="miscellaneous">
    <text evidence="9">This function is generally fulfilled by the C-terminal part of HisG, which is missing in some bacteria such as this one.</text>
</comment>
<evidence type="ECO:0000256" key="9">
    <source>
        <dbReference type="HAMAP-Rule" id="MF_00125"/>
    </source>
</evidence>
<keyword evidence="13" id="KW-1185">Reference proteome</keyword>
<keyword evidence="12" id="KW-0808">Transferase</keyword>
<dbReference type="InterPro" id="IPR004517">
    <property type="entry name" value="HisZ"/>
</dbReference>
<comment type="similarity">
    <text evidence="3 9">Belongs to the class-II aminoacyl-tRNA synthetase family. HisZ subfamily.</text>
</comment>
<evidence type="ECO:0000256" key="4">
    <source>
        <dbReference type="ARBA" id="ARBA00020397"/>
    </source>
</evidence>
<dbReference type="GO" id="GO:0004821">
    <property type="term" value="F:histidine-tRNA ligase activity"/>
    <property type="evidence" value="ECO:0007669"/>
    <property type="project" value="TreeGrafter"/>
</dbReference>
<evidence type="ECO:0000256" key="1">
    <source>
        <dbReference type="ARBA" id="ARBA00004496"/>
    </source>
</evidence>
<dbReference type="SUPFAM" id="SSF55681">
    <property type="entry name" value="Class II aaRS and biotin synthetases"/>
    <property type="match status" value="1"/>
</dbReference>
<keyword evidence="12" id="KW-0328">Glycosyltransferase</keyword>
<evidence type="ECO:0000256" key="7">
    <source>
        <dbReference type="ARBA" id="ARBA00023102"/>
    </source>
</evidence>
<sequence length="417" mass="49243">MNIGLPKGVKSFSPQETVQIEYIQKNISDTIEKWGYEKLYLPIFEYYEVHKKGIGDNLKNLTFRFVDRNEGDILTLRADFTAQIARYVASLKEKEFPLRFYYNDDVYRYTYPKADKLWQIRQLGIELIGSDRYEADAEVIAIAVNSLKNLNIENFQIDINNVAIFYSLKDLLNLTDKEFKTFMEFIKKREIFNIKRFTSDRDIDEVLKEFVLNLPKYQGDINLIIDLKEKLSKFKSINKALQKLIDIYQILKEYNLTENIRFDLGEPKEFDYYTGLVFEIFIKDFKKPIGIGGRYDNLLSKFNGNIPATGFAFDIINLWQYMKEKDLVSKSVFKDYFIIDLTDNKKLAYKIGITLRKKGYKVGRDIVDRPLEESLNFAFKSGYKNVIVIGIEKNTERIHIYKNKKEFEIKNIEEILK</sequence>
<dbReference type="Gene3D" id="3.30.930.10">
    <property type="entry name" value="Bira Bifunctional Protein, Domain 2"/>
    <property type="match status" value="1"/>
</dbReference>
<comment type="caution">
    <text evidence="12">The sequence shown here is derived from an EMBL/GenBank/DDBJ whole genome shotgun (WGS) entry which is preliminary data.</text>
</comment>
<keyword evidence="6 9" id="KW-0028">Amino-acid biosynthesis</keyword>
<name>A0A3M0BIH9_9AQUI</name>
<evidence type="ECO:0000313" key="13">
    <source>
        <dbReference type="Proteomes" id="UP000280842"/>
    </source>
</evidence>
<dbReference type="GO" id="GO:0000105">
    <property type="term" value="P:L-histidine biosynthetic process"/>
    <property type="evidence" value="ECO:0007669"/>
    <property type="project" value="UniProtKB-UniRule"/>
</dbReference>
<feature type="binding site" evidence="10">
    <location>
        <position position="126"/>
    </location>
    <ligand>
        <name>L-histidine</name>
        <dbReference type="ChEBI" id="CHEBI:57595"/>
    </ligand>
</feature>
<dbReference type="RefSeq" id="WP_121922795.1">
    <property type="nucleotide sequence ID" value="NZ_REFO01000011.1"/>
</dbReference>
<dbReference type="InterPro" id="IPR004516">
    <property type="entry name" value="HisRS/HisZ"/>
</dbReference>
<dbReference type="UniPathway" id="UPA00031">
    <property type="reaction ID" value="UER00006"/>
</dbReference>
<comment type="function">
    <text evidence="8 9">Required for the first step of histidine biosynthesis. May allow the feedback regulation of ATP phosphoribosyltransferase activity by histidine.</text>
</comment>
<evidence type="ECO:0000313" key="12">
    <source>
        <dbReference type="EMBL" id="RMA97001.1"/>
    </source>
</evidence>
<dbReference type="AlphaFoldDB" id="A0A3M0BIH9"/>
<keyword evidence="7 9" id="KW-0368">Histidine biosynthesis</keyword>
<feature type="binding site" evidence="10">
    <location>
        <begin position="272"/>
        <end position="273"/>
    </location>
    <ligand>
        <name>L-histidine</name>
        <dbReference type="ChEBI" id="CHEBI:57595"/>
    </ligand>
</feature>
<protein>
    <recommendedName>
        <fullName evidence="4 9">ATP phosphoribosyltransferase regulatory subunit</fullName>
    </recommendedName>
</protein>
<dbReference type="CDD" id="cd00773">
    <property type="entry name" value="HisRS-like_core"/>
    <property type="match status" value="1"/>
</dbReference>
<dbReference type="InterPro" id="IPR045864">
    <property type="entry name" value="aa-tRNA-synth_II/BPL/LPL"/>
</dbReference>
<keyword evidence="5 9" id="KW-0963">Cytoplasm</keyword>
<dbReference type="GO" id="GO:0005737">
    <property type="term" value="C:cytoplasm"/>
    <property type="evidence" value="ECO:0007669"/>
    <property type="project" value="UniProtKB-SubCell"/>
</dbReference>
<dbReference type="HAMAP" id="MF_00125">
    <property type="entry name" value="HisZ"/>
    <property type="match status" value="1"/>
</dbReference>
<dbReference type="NCBIfam" id="TIGR00443">
    <property type="entry name" value="hisZ_biosyn_reg"/>
    <property type="match status" value="1"/>
</dbReference>
<dbReference type="InterPro" id="IPR041715">
    <property type="entry name" value="HisRS-like_core"/>
</dbReference>
<feature type="domain" description="Class II Histidinyl-tRNA synthetase (HisRS)-like catalytic core" evidence="11">
    <location>
        <begin position="8"/>
        <end position="315"/>
    </location>
</feature>
<proteinExistence type="inferred from homology"/>
<dbReference type="PIRSF" id="PIRSF001549">
    <property type="entry name" value="His-tRNA_synth"/>
    <property type="match status" value="1"/>
</dbReference>
<feature type="binding site" evidence="10">
    <location>
        <begin position="79"/>
        <end position="81"/>
    </location>
    <ligand>
        <name>L-histidine</name>
        <dbReference type="ChEBI" id="CHEBI:57595"/>
    </ligand>
</feature>
<organism evidence="12 13">
    <name type="scientific">Hydrogenothermus marinus</name>
    <dbReference type="NCBI Taxonomy" id="133270"/>
    <lineage>
        <taxon>Bacteria</taxon>
        <taxon>Pseudomonadati</taxon>
        <taxon>Aquificota</taxon>
        <taxon>Aquificia</taxon>
        <taxon>Aquificales</taxon>
        <taxon>Hydrogenothermaceae</taxon>
        <taxon>Hydrogenothermus</taxon>
    </lineage>
</organism>
<gene>
    <name evidence="9" type="primary">hisZ</name>
    <name evidence="12" type="ORF">CLV39_0653</name>
</gene>
<evidence type="ECO:0000256" key="5">
    <source>
        <dbReference type="ARBA" id="ARBA00022490"/>
    </source>
</evidence>
<dbReference type="Proteomes" id="UP000280842">
    <property type="component" value="Unassembled WGS sequence"/>
</dbReference>
<evidence type="ECO:0000256" key="8">
    <source>
        <dbReference type="ARBA" id="ARBA00025246"/>
    </source>
</evidence>
<comment type="subcellular location">
    <subcellularLocation>
        <location evidence="1 9">Cytoplasm</location>
    </subcellularLocation>
</comment>
<dbReference type="Pfam" id="PF13393">
    <property type="entry name" value="tRNA-synt_His"/>
    <property type="match status" value="1"/>
</dbReference>
<reference evidence="12 13" key="1">
    <citation type="submission" date="2018-10" db="EMBL/GenBank/DDBJ databases">
        <title>Genomic Encyclopedia of Archaeal and Bacterial Type Strains, Phase II (KMG-II): from individual species to whole genera.</title>
        <authorList>
            <person name="Goeker M."/>
        </authorList>
    </citation>
    <scope>NUCLEOTIDE SEQUENCE [LARGE SCALE GENOMIC DNA]</scope>
    <source>
        <strain evidence="12 13">VM1</strain>
    </source>
</reference>
<accession>A0A3M0BIH9</accession>
<dbReference type="GO" id="GO:0006427">
    <property type="term" value="P:histidyl-tRNA aminoacylation"/>
    <property type="evidence" value="ECO:0007669"/>
    <property type="project" value="TreeGrafter"/>
</dbReference>
<evidence type="ECO:0000256" key="3">
    <source>
        <dbReference type="ARBA" id="ARBA00005539"/>
    </source>
</evidence>
<dbReference type="PANTHER" id="PTHR43707">
    <property type="entry name" value="HISTIDYL-TRNA SYNTHETASE"/>
    <property type="match status" value="1"/>
</dbReference>
<feature type="binding site" evidence="10">
    <location>
        <position position="108"/>
    </location>
    <ligand>
        <name>L-histidine</name>
        <dbReference type="ChEBI" id="CHEBI:57595"/>
    </ligand>
</feature>
<evidence type="ECO:0000256" key="2">
    <source>
        <dbReference type="ARBA" id="ARBA00004667"/>
    </source>
</evidence>
<dbReference type="OrthoDB" id="9800814at2"/>
<evidence type="ECO:0000256" key="6">
    <source>
        <dbReference type="ARBA" id="ARBA00022605"/>
    </source>
</evidence>
<comment type="pathway">
    <text evidence="2 9">Amino-acid biosynthesis; L-histidine biosynthesis; L-histidine from 5-phospho-alpha-D-ribose 1-diphosphate: step 1/9.</text>
</comment>
<evidence type="ECO:0000259" key="11">
    <source>
        <dbReference type="Pfam" id="PF13393"/>
    </source>
</evidence>